<proteinExistence type="predicted"/>
<dbReference type="Proteomes" id="UP000324222">
    <property type="component" value="Unassembled WGS sequence"/>
</dbReference>
<evidence type="ECO:0000313" key="3">
    <source>
        <dbReference type="Proteomes" id="UP000324222"/>
    </source>
</evidence>
<evidence type="ECO:0000313" key="2">
    <source>
        <dbReference type="EMBL" id="MPC37542.1"/>
    </source>
</evidence>
<sequence>MDLTREDDGKQEKGECVASGPRRGSVNGKRERQGSIMGRKRESEGNPLMKARVKETETCSNTDPSKLHHETQEGAADEM</sequence>
<protein>
    <submittedName>
        <fullName evidence="2">Uncharacterized protein</fullName>
    </submittedName>
</protein>
<name>A0A5B7ETE8_PORTR</name>
<evidence type="ECO:0000256" key="1">
    <source>
        <dbReference type="SAM" id="MobiDB-lite"/>
    </source>
</evidence>
<feature type="compositionally biased region" description="Basic and acidic residues" evidence="1">
    <location>
        <begin position="1"/>
        <end position="15"/>
    </location>
</feature>
<dbReference type="AlphaFoldDB" id="A0A5B7ETE8"/>
<feature type="compositionally biased region" description="Basic and acidic residues" evidence="1">
    <location>
        <begin position="28"/>
        <end position="44"/>
    </location>
</feature>
<organism evidence="2 3">
    <name type="scientific">Portunus trituberculatus</name>
    <name type="common">Swimming crab</name>
    <name type="synonym">Neptunus trituberculatus</name>
    <dbReference type="NCBI Taxonomy" id="210409"/>
    <lineage>
        <taxon>Eukaryota</taxon>
        <taxon>Metazoa</taxon>
        <taxon>Ecdysozoa</taxon>
        <taxon>Arthropoda</taxon>
        <taxon>Crustacea</taxon>
        <taxon>Multicrustacea</taxon>
        <taxon>Malacostraca</taxon>
        <taxon>Eumalacostraca</taxon>
        <taxon>Eucarida</taxon>
        <taxon>Decapoda</taxon>
        <taxon>Pleocyemata</taxon>
        <taxon>Brachyura</taxon>
        <taxon>Eubrachyura</taxon>
        <taxon>Portunoidea</taxon>
        <taxon>Portunidae</taxon>
        <taxon>Portuninae</taxon>
        <taxon>Portunus</taxon>
    </lineage>
</organism>
<gene>
    <name evidence="2" type="ORF">E2C01_031028</name>
</gene>
<dbReference type="EMBL" id="VSRR010003811">
    <property type="protein sequence ID" value="MPC37542.1"/>
    <property type="molecule type" value="Genomic_DNA"/>
</dbReference>
<feature type="region of interest" description="Disordered" evidence="1">
    <location>
        <begin position="1"/>
        <end position="79"/>
    </location>
</feature>
<reference evidence="2 3" key="1">
    <citation type="submission" date="2019-05" db="EMBL/GenBank/DDBJ databases">
        <title>Another draft genome of Portunus trituberculatus and its Hox gene families provides insights of decapod evolution.</title>
        <authorList>
            <person name="Jeong J.-H."/>
            <person name="Song I."/>
            <person name="Kim S."/>
            <person name="Choi T."/>
            <person name="Kim D."/>
            <person name="Ryu S."/>
            <person name="Kim W."/>
        </authorList>
    </citation>
    <scope>NUCLEOTIDE SEQUENCE [LARGE SCALE GENOMIC DNA]</scope>
    <source>
        <tissue evidence="2">Muscle</tissue>
    </source>
</reference>
<keyword evidence="3" id="KW-1185">Reference proteome</keyword>
<accession>A0A5B7ETE8</accession>
<comment type="caution">
    <text evidence="2">The sequence shown here is derived from an EMBL/GenBank/DDBJ whole genome shotgun (WGS) entry which is preliminary data.</text>
</comment>